<feature type="region of interest" description="Disordered" evidence="10">
    <location>
        <begin position="34"/>
        <end position="175"/>
    </location>
</feature>
<keyword evidence="5 8" id="KW-1133">Transmembrane helix</keyword>
<dbReference type="Pfam" id="PF04354">
    <property type="entry name" value="ZipA_C"/>
    <property type="match status" value="1"/>
</dbReference>
<feature type="domain" description="ZipA C-terminal FtsZ-binding" evidence="11">
    <location>
        <begin position="197"/>
        <end position="327"/>
    </location>
</feature>
<dbReference type="InterPro" id="IPR011919">
    <property type="entry name" value="Cell_div_ZipA"/>
</dbReference>
<proteinExistence type="inferred from homology"/>
<comment type="subcellular location">
    <subcellularLocation>
        <location evidence="8">Cell inner membrane</location>
        <topology evidence="8">Single-pass type I membrane protein</topology>
    </subcellularLocation>
    <text evidence="8">Localizes to the Z ring in an FtsZ-dependent manner.</text>
</comment>
<keyword evidence="2 8" id="KW-0997">Cell inner membrane</keyword>
<organism evidence="13">
    <name type="scientific">Candidatus Kentrum sp. LPFa</name>
    <dbReference type="NCBI Taxonomy" id="2126335"/>
    <lineage>
        <taxon>Bacteria</taxon>
        <taxon>Pseudomonadati</taxon>
        <taxon>Pseudomonadota</taxon>
        <taxon>Gammaproteobacteria</taxon>
        <taxon>Candidatus Kentrum</taxon>
    </lineage>
</organism>
<dbReference type="HAMAP" id="MF_00509">
    <property type="entry name" value="ZipA"/>
    <property type="match status" value="1"/>
</dbReference>
<dbReference type="GO" id="GO:0000917">
    <property type="term" value="P:division septum assembly"/>
    <property type="evidence" value="ECO:0007669"/>
    <property type="project" value="TreeGrafter"/>
</dbReference>
<feature type="compositionally biased region" description="Basic and acidic residues" evidence="10">
    <location>
        <begin position="160"/>
        <end position="174"/>
    </location>
</feature>
<evidence type="ECO:0000256" key="1">
    <source>
        <dbReference type="ARBA" id="ARBA00022475"/>
    </source>
</evidence>
<evidence type="ECO:0000256" key="6">
    <source>
        <dbReference type="ARBA" id="ARBA00023136"/>
    </source>
</evidence>
<comment type="similarity">
    <text evidence="8 9">Belongs to the ZipA family.</text>
</comment>
<dbReference type="AlphaFoldDB" id="A0A450XT78"/>
<dbReference type="SUPFAM" id="SSF64383">
    <property type="entry name" value="Cell-division protein ZipA, C-terminal domain"/>
    <property type="match status" value="1"/>
</dbReference>
<sequence>MDNFRLILFISGILVIAAIYAWEIFRERRISARDQWQKESDIPDDASSPQDGDVPSDRPSPQDSAKDAPNADAQFWNRPDETVNETEEKVVLGDLSTLDNLDAERDRPVAVSDAPSTPPVEASVAMEKPAPTPVPTGKPDVADPGATDPDATDDGATTRPEADDGHRSFAERIGIRKHRPEKVAFGRKHAGKTASTRALFIALSIIAKSDQQFEGSDIRKQFEKVGMQLGQMRIFHHFGLADQESEQPVFSAADVLEPGAFPDDIDKHATKGLILFMQLPGPLDGRVAFELMLNVAQQLATSLDGELCDDTRSTLTTQSANHLRERIEELKRKQLV</sequence>
<evidence type="ECO:0000256" key="2">
    <source>
        <dbReference type="ARBA" id="ARBA00022519"/>
    </source>
</evidence>
<feature type="compositionally biased region" description="Basic and acidic residues" evidence="10">
    <location>
        <begin position="78"/>
        <end position="91"/>
    </location>
</feature>
<dbReference type="GO" id="GO:0005886">
    <property type="term" value="C:plasma membrane"/>
    <property type="evidence" value="ECO:0007669"/>
    <property type="project" value="UniProtKB-SubCell"/>
</dbReference>
<dbReference type="EMBL" id="CAADFM010000152">
    <property type="protein sequence ID" value="VFK16683.1"/>
    <property type="molecule type" value="Genomic_DNA"/>
</dbReference>
<evidence type="ECO:0000313" key="13">
    <source>
        <dbReference type="EMBL" id="VFK32462.1"/>
    </source>
</evidence>
<keyword evidence="7 8" id="KW-0131">Cell cycle</keyword>
<feature type="transmembrane region" description="Helical" evidence="8">
    <location>
        <begin position="6"/>
        <end position="25"/>
    </location>
</feature>
<reference evidence="13" key="1">
    <citation type="submission" date="2019-02" db="EMBL/GenBank/DDBJ databases">
        <authorList>
            <person name="Gruber-Vodicka R. H."/>
            <person name="Seah K. B. B."/>
        </authorList>
    </citation>
    <scope>NUCLEOTIDE SEQUENCE</scope>
    <source>
        <strain evidence="12">BECK_S312</strain>
        <strain evidence="13">BECK_S426</strain>
    </source>
</reference>
<keyword evidence="1 8" id="KW-1003">Cell membrane</keyword>
<protein>
    <recommendedName>
        <fullName evidence="8 9">Cell division protein ZipA</fullName>
    </recommendedName>
</protein>
<dbReference type="PANTHER" id="PTHR38685:SF1">
    <property type="entry name" value="CELL DIVISION PROTEIN ZIPA"/>
    <property type="match status" value="1"/>
</dbReference>
<dbReference type="InterPro" id="IPR036765">
    <property type="entry name" value="ZipA_FtsZ-bd_C_sf"/>
</dbReference>
<evidence type="ECO:0000256" key="5">
    <source>
        <dbReference type="ARBA" id="ARBA00022989"/>
    </source>
</evidence>
<dbReference type="Gene3D" id="3.30.1400.10">
    <property type="entry name" value="ZipA, C-terminal FtsZ-binding domain"/>
    <property type="match status" value="1"/>
</dbReference>
<dbReference type="GO" id="GO:0043093">
    <property type="term" value="P:FtsZ-dependent cytokinesis"/>
    <property type="evidence" value="ECO:0007669"/>
    <property type="project" value="UniProtKB-UniRule"/>
</dbReference>
<evidence type="ECO:0000256" key="7">
    <source>
        <dbReference type="ARBA" id="ARBA00023306"/>
    </source>
</evidence>
<dbReference type="GO" id="GO:0032153">
    <property type="term" value="C:cell division site"/>
    <property type="evidence" value="ECO:0007669"/>
    <property type="project" value="UniProtKB-UniRule"/>
</dbReference>
<evidence type="ECO:0000313" key="12">
    <source>
        <dbReference type="EMBL" id="VFK16683.1"/>
    </source>
</evidence>
<evidence type="ECO:0000256" key="3">
    <source>
        <dbReference type="ARBA" id="ARBA00022618"/>
    </source>
</evidence>
<evidence type="ECO:0000256" key="8">
    <source>
        <dbReference type="HAMAP-Rule" id="MF_00509"/>
    </source>
</evidence>
<feature type="compositionally biased region" description="Low complexity" evidence="10">
    <location>
        <begin position="142"/>
        <end position="159"/>
    </location>
</feature>
<evidence type="ECO:0000256" key="4">
    <source>
        <dbReference type="ARBA" id="ARBA00022692"/>
    </source>
</evidence>
<dbReference type="InterPro" id="IPR007449">
    <property type="entry name" value="ZipA_FtsZ-bd_C"/>
</dbReference>
<evidence type="ECO:0000259" key="11">
    <source>
        <dbReference type="SMART" id="SM00771"/>
    </source>
</evidence>
<dbReference type="NCBIfam" id="TIGR02205">
    <property type="entry name" value="septum_zipA"/>
    <property type="match status" value="1"/>
</dbReference>
<evidence type="ECO:0000256" key="9">
    <source>
        <dbReference type="RuleBase" id="RU003612"/>
    </source>
</evidence>
<dbReference type="PANTHER" id="PTHR38685">
    <property type="entry name" value="CELL DIVISION PROTEIN ZIPA"/>
    <property type="match status" value="1"/>
</dbReference>
<dbReference type="SMART" id="SM00771">
    <property type="entry name" value="ZipA_C"/>
    <property type="match status" value="1"/>
</dbReference>
<accession>A0A450XT78</accession>
<dbReference type="EMBL" id="CAADFP010000167">
    <property type="protein sequence ID" value="VFK32462.1"/>
    <property type="molecule type" value="Genomic_DNA"/>
</dbReference>
<comment type="function">
    <text evidence="8 9">Essential cell division protein that stabilizes the FtsZ protofilaments by cross-linking them and that serves as a cytoplasmic membrane anchor for the Z ring. Also required for the recruitment to the septal ring of downstream cell division proteins.</text>
</comment>
<comment type="subunit">
    <text evidence="8">Interacts with FtsZ via their C-terminal domains.</text>
</comment>
<evidence type="ECO:0000256" key="10">
    <source>
        <dbReference type="SAM" id="MobiDB-lite"/>
    </source>
</evidence>
<keyword evidence="4 8" id="KW-0812">Transmembrane</keyword>
<name>A0A450XT78_9GAMM</name>
<keyword evidence="3 8" id="KW-0132">Cell division</keyword>
<gene>
    <name evidence="8" type="primary">zipA</name>
    <name evidence="12" type="ORF">BECKLPF1236A_GA0070988_101529</name>
    <name evidence="13" type="ORF">BECKLPF1236C_GA0070990_101672</name>
</gene>
<keyword evidence="6 8" id="KW-0472">Membrane</keyword>